<dbReference type="NCBIfam" id="TIGR01733">
    <property type="entry name" value="AA-adenyl-dom"/>
    <property type="match status" value="2"/>
</dbReference>
<dbReference type="FunFam" id="3.30.300.30:FF:000015">
    <property type="entry name" value="Nonribosomal peptide synthase SidD"/>
    <property type="match status" value="1"/>
</dbReference>
<dbReference type="GO" id="GO:0031177">
    <property type="term" value="F:phosphopantetheine binding"/>
    <property type="evidence" value="ECO:0007669"/>
    <property type="project" value="InterPro"/>
</dbReference>
<dbReference type="PANTHER" id="PTHR45527:SF1">
    <property type="entry name" value="FATTY ACID SYNTHASE"/>
    <property type="match status" value="1"/>
</dbReference>
<evidence type="ECO:0000256" key="1">
    <source>
        <dbReference type="ARBA" id="ARBA00001957"/>
    </source>
</evidence>
<dbReference type="Gene3D" id="3.30.559.30">
    <property type="entry name" value="Nonribosomal peptide synthetase, condensation domain"/>
    <property type="match status" value="1"/>
</dbReference>
<dbReference type="InterPro" id="IPR025110">
    <property type="entry name" value="AMP-bd_C"/>
</dbReference>
<dbReference type="GO" id="GO:0016627">
    <property type="term" value="F:oxidoreductase activity, acting on the CH-CH group of donors"/>
    <property type="evidence" value="ECO:0007669"/>
    <property type="project" value="InterPro"/>
</dbReference>
<dbReference type="RefSeq" id="WP_129574014.1">
    <property type="nucleotide sequence ID" value="NZ_CP012672.1"/>
</dbReference>
<dbReference type="InterPro" id="IPR009075">
    <property type="entry name" value="AcylCo_DH/oxidase_C"/>
</dbReference>
<dbReference type="Pfam" id="PF00441">
    <property type="entry name" value="Acyl-CoA_dh_1"/>
    <property type="match status" value="1"/>
</dbReference>
<dbReference type="InterPro" id="IPR000873">
    <property type="entry name" value="AMP-dep_synth/lig_dom"/>
</dbReference>
<dbReference type="Gene3D" id="3.40.50.1820">
    <property type="entry name" value="alpha/beta hydrolase"/>
    <property type="match status" value="1"/>
</dbReference>
<dbReference type="PROSITE" id="PS00455">
    <property type="entry name" value="AMP_BINDING"/>
    <property type="match status" value="2"/>
</dbReference>
<dbReference type="GO" id="GO:0044550">
    <property type="term" value="P:secondary metabolite biosynthetic process"/>
    <property type="evidence" value="ECO:0007669"/>
    <property type="project" value="UniProtKB-ARBA"/>
</dbReference>
<evidence type="ECO:0000256" key="8">
    <source>
        <dbReference type="ARBA" id="ARBA00022827"/>
    </source>
</evidence>
<dbReference type="Gene3D" id="1.20.140.10">
    <property type="entry name" value="Butyryl-CoA Dehydrogenase, subunit A, domain 3"/>
    <property type="match status" value="1"/>
</dbReference>
<dbReference type="SUPFAM" id="SSF47336">
    <property type="entry name" value="ACP-like"/>
    <property type="match status" value="2"/>
</dbReference>
<dbReference type="GO" id="GO:0043041">
    <property type="term" value="P:amino acid activation for nonribosomal peptide biosynthetic process"/>
    <property type="evidence" value="ECO:0007669"/>
    <property type="project" value="TreeGrafter"/>
</dbReference>
<evidence type="ECO:0000256" key="6">
    <source>
        <dbReference type="ARBA" id="ARBA00022553"/>
    </source>
</evidence>
<dbReference type="SUPFAM" id="SSF52777">
    <property type="entry name" value="CoA-dependent acyltransferases"/>
    <property type="match status" value="2"/>
</dbReference>
<keyword evidence="8" id="KW-0274">FAD</keyword>
<accession>A0A4P2QJ19</accession>
<dbReference type="FunFam" id="3.30.300.30:FF:000010">
    <property type="entry name" value="Enterobactin synthetase component F"/>
    <property type="match status" value="1"/>
</dbReference>
<feature type="domain" description="Carrier" evidence="10">
    <location>
        <begin position="1125"/>
        <end position="1199"/>
    </location>
</feature>
<dbReference type="InterPro" id="IPR006091">
    <property type="entry name" value="Acyl-CoA_Oxase/DH_mid-dom"/>
</dbReference>
<dbReference type="EMBL" id="CP012672">
    <property type="protein sequence ID" value="AUX29940.1"/>
    <property type="molecule type" value="Genomic_DNA"/>
</dbReference>
<dbReference type="PROSITE" id="PS00012">
    <property type="entry name" value="PHOSPHOPANTETHEINE"/>
    <property type="match status" value="2"/>
</dbReference>
<dbReference type="InterPro" id="IPR045851">
    <property type="entry name" value="AMP-bd_C_sf"/>
</dbReference>
<dbReference type="Pfam" id="PF02771">
    <property type="entry name" value="Acyl-CoA_dh_N"/>
    <property type="match status" value="1"/>
</dbReference>
<organism evidence="11 12">
    <name type="scientific">Sorangium cellulosum</name>
    <name type="common">Polyangium cellulosum</name>
    <dbReference type="NCBI Taxonomy" id="56"/>
    <lineage>
        <taxon>Bacteria</taxon>
        <taxon>Pseudomonadati</taxon>
        <taxon>Myxococcota</taxon>
        <taxon>Polyangia</taxon>
        <taxon>Polyangiales</taxon>
        <taxon>Polyangiaceae</taxon>
        <taxon>Sorangium</taxon>
    </lineage>
</organism>
<protein>
    <recommendedName>
        <fullName evidence="10">Carrier domain-containing protein</fullName>
    </recommendedName>
</protein>
<dbReference type="InterPro" id="IPR020845">
    <property type="entry name" value="AMP-binding_CS"/>
</dbReference>
<comment type="similarity">
    <text evidence="4">Belongs to the acyl-CoA dehydrogenase family.</text>
</comment>
<dbReference type="SMART" id="SM00824">
    <property type="entry name" value="PKS_TE"/>
    <property type="match status" value="1"/>
</dbReference>
<dbReference type="InterPro" id="IPR036250">
    <property type="entry name" value="AcylCo_DH-like_C"/>
</dbReference>
<dbReference type="InterPro" id="IPR001031">
    <property type="entry name" value="Thioesterase"/>
</dbReference>
<dbReference type="NCBIfam" id="NF003417">
    <property type="entry name" value="PRK04813.1"/>
    <property type="match status" value="2"/>
</dbReference>
<dbReference type="FunFam" id="3.40.50.12780:FF:000012">
    <property type="entry name" value="Non-ribosomal peptide synthetase"/>
    <property type="match status" value="2"/>
</dbReference>
<dbReference type="InterPro" id="IPR013786">
    <property type="entry name" value="AcylCoA_DH/ox_N"/>
</dbReference>
<dbReference type="Gene3D" id="1.10.1200.10">
    <property type="entry name" value="ACP-like"/>
    <property type="match status" value="2"/>
</dbReference>
<dbReference type="FunFam" id="1.10.1200.10:FF:000016">
    <property type="entry name" value="Non-ribosomal peptide synthase"/>
    <property type="match status" value="1"/>
</dbReference>
<dbReference type="Proteomes" id="UP000295497">
    <property type="component" value="Chromosome"/>
</dbReference>
<evidence type="ECO:0000256" key="2">
    <source>
        <dbReference type="ARBA" id="ARBA00001974"/>
    </source>
</evidence>
<dbReference type="InterPro" id="IPR036736">
    <property type="entry name" value="ACP-like_sf"/>
</dbReference>
<evidence type="ECO:0000256" key="5">
    <source>
        <dbReference type="ARBA" id="ARBA00022450"/>
    </source>
</evidence>
<feature type="compositionally biased region" description="Basic and acidic residues" evidence="9">
    <location>
        <begin position="1"/>
        <end position="11"/>
    </location>
</feature>
<dbReference type="Gene3D" id="3.30.300.30">
    <property type="match status" value="2"/>
</dbReference>
<dbReference type="SUPFAM" id="SSF53474">
    <property type="entry name" value="alpha/beta-Hydrolases"/>
    <property type="match status" value="1"/>
</dbReference>
<dbReference type="Pfam" id="PF00550">
    <property type="entry name" value="PP-binding"/>
    <property type="match status" value="2"/>
</dbReference>
<feature type="region of interest" description="Disordered" evidence="9">
    <location>
        <begin position="572"/>
        <end position="596"/>
    </location>
</feature>
<comment type="similarity">
    <text evidence="3">Belongs to the ATP-dependent AMP-binding enzyme family.</text>
</comment>
<evidence type="ECO:0000256" key="3">
    <source>
        <dbReference type="ARBA" id="ARBA00006432"/>
    </source>
</evidence>
<dbReference type="GO" id="GO:0072330">
    <property type="term" value="P:monocarboxylic acid biosynthetic process"/>
    <property type="evidence" value="ECO:0007669"/>
    <property type="project" value="UniProtKB-ARBA"/>
</dbReference>
<keyword evidence="5" id="KW-0596">Phosphopantetheine</keyword>
<dbReference type="InterPro" id="IPR010071">
    <property type="entry name" value="AA_adenyl_dom"/>
</dbReference>
<dbReference type="CDD" id="cd17651">
    <property type="entry name" value="A_NRPS_VisG_like"/>
    <property type="match status" value="1"/>
</dbReference>
<evidence type="ECO:0000256" key="7">
    <source>
        <dbReference type="ARBA" id="ARBA00022630"/>
    </source>
</evidence>
<dbReference type="InterPro" id="IPR037069">
    <property type="entry name" value="AcylCoA_DH/ox_N_sf"/>
</dbReference>
<sequence length="2568" mass="276279">MHTDTLHHVEQHSNIVQPEPWAASPETSRRRADELIRWVREYAERRINSRLIDERRCIPPHVILDFGNRGLLGMQVSERHGGLGLRCGDALRVLEQLSAIDLTLAIVVLDSILGAHTIGHHATEAVRGELLPLVARGRAFAAVAMTEPKAGSNLRAIETRAVPEGKGAWRLHGSKLWVGAGSAASVIHVYAQLLDERGRSRGLTGFIVRQGADGLHIGPEALTLGLRGFTKNTVVLDGVRVTTADMLGAPGSGMEGARDTMMLIRFYLGGMAVGGMKRCAQLMLRYAERRQVLTGNLLDNPVTLARMSELAARITSVEALATRIAELRDAGRSVPAEAYMACKNAGAESLGWAVDQLVQLLGARGYEESNLVPQMYRDARPWRIFEGPTEALNMVLGSSALHADRSLYRFLAETCASPAIARRLEEAATRVRARAGNAATPFDDRSTALYWGSALLGDATTEALLLAAVESSRGDASALRPAAAWLGGRLDAALAAACDGAREEAALMSRDALALRISRYAAAVGDVEQGLPGISDALDPYLRRRFEEDLAYWTPPSRARRAEAPRTTLAAPAGDLWPGGARPARAGENGAAHPRGASDDAACVHDLFARAAERAPGAIAVVAGARSITYAELDARSNQLAHHLAALGVGREALVGICLERSIEQIVAMLAVLKAGGAYVPIDPAEPEPRRAYILKDAGVVTVLTSEALACRLASQAAHVVCLDADRTAIEARPTGAPAAAAGLGQAAYVIYTSGSTGQPKGVVVEHAALSRFTRSACVDYGIGPGDRVLQFAAISFDAAVEEIYTSLTSGGTLVLRSEAMIGSAPALVAACAELGLTVLDLPTGYWHQLTVELTASGLKLPPCVRLVIIGGERASLARVLAWKAHCGPSPRLVNTYGPTEATVVAITCDLSAVDDLGAEVPIGRPMPHVEAHVLGPAGEPVPGGVAGELYLGGAGLARGYHGRPELTAERFITSPFDPSGRARLYRTGDLVRWRADGHLEFVGRADHQVKIRGFRVEPEEIEAILVESPLVGDAAVVAPEHADGSRRLVAFVVPRTPSSNLPQELRGFLASRLPAYMIPSAFHAMDCLPRTVSRKLDRQALLSRASLPAELAPAGDAGIDPADLPRTATERALAAIWKEILGAEIGVHDNFLDLGGNSLIAIQTAARIRSALGVELSVDALFSAPSIAELAEHIDAKRAPREDDAGSQLAARPADDAAALAAPQHELPLSPGQEQIWFLHRLHAGEPLYNEPCAIRMRGPVDEGVLERCLVELIRRHEILRTAFVEREGRPVRLVRAPSFSLRVVDLRAVPPADRAPAAQRLAEEQARLSFDLGAPPLLRATFVRLADDEQELHLVLHHLIVDGISLYRVLLAELEVAYDALSRGATAPPWPELPAQYADFVAYQRAEAERAAKAELPWWIERLRGLPELELPLDRPRPSAPSCSGERACMALSSDLTEALRRLGRREGGTLFMTVTAAIYVLLHRYTGQRDLALGTVIAQRGRPELERVMGYCDNTLVLRADLSGDPTVGELLRRVRGLSLEALQHQALPFEALVAALHPRRHAGRNPLFQVAFISQPPLAAGPLGWTLDRLGVHTGTAKFDLMIEIDERAEGILGRIEYRSDLLAAETVRRMAGHLEVLLAAMAEDPARRISELPMLTPGERRQLLDDWNATAIERPSCSIVAPFEAQVRRTPDAAAVVFGAEELTYDALNRRANQLARRLRRLGVRRDTGVALLLDRTPELIVGVLGILKAGAAYVPLDLSYPAERLRFMCADAGVRVLVTRAGLLHLLPDHGAEALCMDAAQDLLSAEPDHDLDDEASPDQLAYVLYTSGSTGTPKGVAMPLGPLVNLLAWQLRQTALGSGDRTLQFAPISFDASFLELFATFWTGGTLVLISEPARRDPLALLGVIAEHRVARMFLPFVALQQMAVAVDRGAPAPESLRELYVAGEQLRITPAVRRFFEELPHCVLQNQYGPSETHVVTALTLSGPASAWPELPSIGRPIDNTQIYLLDPAGHPVPIGVPGELYVGGASLARGYLGRPELTAERFLVDPFSAAPDARLYRTGDLARYLPDGNIAFLGRTDAQVKIRGFRVELDEVEAVLARHPGVEAAAVAARDDATGGKRLVGYVVPRDGCDVGDLREFMRATVPDYMVPAVIVPLSSLPLTPSGKADRRALPEPEGLAAPTGRAWVAPRDEIELRLARIWSEVLRVNPVGATDDFFDLGGHSLLATLLTARIEQEFGQAFPLAALFGGSTVERVASALRAPARARPWTPLVPIQPNGGRPPFFCVAGSGGNVVYFHALARHLGADQPFYGLQYPGIDGQSPPLATIEALAAHHLAAIRAFRPHGPYALGGHSVGGAIAFEMARQLEREGEQVALLAILDVPAPVAERDWIGFRWDHARWLTAILALFEPMSSEALRSLDEELRARSPEAQLELLARRLGALGVLPTDAGPDRARGIAEVMKASDLAYGRYDPAHVTVDRVVLLRASEPSRFDPLVDLGLFARAADDPAWGWGKHARAGVDVRWVPGDHMTMFAEPHARAVAQVLAQSLEAAGRPLEAPTR</sequence>
<dbReference type="InterPro" id="IPR006162">
    <property type="entry name" value="Ppantetheine_attach_site"/>
</dbReference>
<dbReference type="GO" id="GO:0050660">
    <property type="term" value="F:flavin adenine dinucleotide binding"/>
    <property type="evidence" value="ECO:0007669"/>
    <property type="project" value="InterPro"/>
</dbReference>
<dbReference type="SUPFAM" id="SSF47203">
    <property type="entry name" value="Acyl-CoA dehydrogenase C-terminal domain-like"/>
    <property type="match status" value="1"/>
</dbReference>
<keyword evidence="6" id="KW-0597">Phosphoprotein</keyword>
<evidence type="ECO:0000256" key="9">
    <source>
        <dbReference type="SAM" id="MobiDB-lite"/>
    </source>
</evidence>
<dbReference type="Pfam" id="PF00668">
    <property type="entry name" value="Condensation"/>
    <property type="match status" value="1"/>
</dbReference>
<evidence type="ECO:0000259" key="10">
    <source>
        <dbReference type="PROSITE" id="PS50075"/>
    </source>
</evidence>
<dbReference type="CDD" id="cd05930">
    <property type="entry name" value="A_NRPS"/>
    <property type="match status" value="1"/>
</dbReference>
<dbReference type="InterPro" id="IPR009081">
    <property type="entry name" value="PP-bd_ACP"/>
</dbReference>
<dbReference type="GO" id="GO:0005737">
    <property type="term" value="C:cytoplasm"/>
    <property type="evidence" value="ECO:0007669"/>
    <property type="project" value="TreeGrafter"/>
</dbReference>
<evidence type="ECO:0000313" key="11">
    <source>
        <dbReference type="EMBL" id="AUX29940.1"/>
    </source>
</evidence>
<comment type="cofactor">
    <cofactor evidence="2">
        <name>FAD</name>
        <dbReference type="ChEBI" id="CHEBI:57692"/>
    </cofactor>
</comment>
<dbReference type="Pfam" id="PF00975">
    <property type="entry name" value="Thioesterase"/>
    <property type="match status" value="1"/>
</dbReference>
<dbReference type="Gene3D" id="2.40.110.10">
    <property type="entry name" value="Butyryl-CoA Dehydrogenase, subunit A, domain 2"/>
    <property type="match status" value="1"/>
</dbReference>
<dbReference type="Gene3D" id="2.30.38.10">
    <property type="entry name" value="Luciferase, Domain 3"/>
    <property type="match status" value="2"/>
</dbReference>
<dbReference type="PANTHER" id="PTHR45527">
    <property type="entry name" value="NONRIBOSOMAL PEPTIDE SYNTHETASE"/>
    <property type="match status" value="1"/>
</dbReference>
<dbReference type="SMART" id="SM00823">
    <property type="entry name" value="PKS_PP"/>
    <property type="match status" value="2"/>
</dbReference>
<gene>
    <name evidence="11" type="ORF">SOCE836_020350</name>
</gene>
<evidence type="ECO:0000256" key="4">
    <source>
        <dbReference type="ARBA" id="ARBA00009347"/>
    </source>
</evidence>
<dbReference type="Gene3D" id="3.40.50.980">
    <property type="match status" value="4"/>
</dbReference>
<feature type="domain" description="Carrier" evidence="10">
    <location>
        <begin position="2195"/>
        <end position="2270"/>
    </location>
</feature>
<proteinExistence type="inferred from homology"/>
<dbReference type="Gene3D" id="1.10.540.10">
    <property type="entry name" value="Acyl-CoA dehydrogenase/oxidase, N-terminal domain"/>
    <property type="match status" value="1"/>
</dbReference>
<comment type="cofactor">
    <cofactor evidence="1">
        <name>pantetheine 4'-phosphate</name>
        <dbReference type="ChEBI" id="CHEBI:47942"/>
    </cofactor>
</comment>
<dbReference type="FunFam" id="3.40.50.980:FF:000001">
    <property type="entry name" value="Non-ribosomal peptide synthetase"/>
    <property type="match status" value="2"/>
</dbReference>
<dbReference type="InterPro" id="IPR009100">
    <property type="entry name" value="AcylCoA_DH/oxidase_NM_dom_sf"/>
</dbReference>
<dbReference type="InterPro" id="IPR023213">
    <property type="entry name" value="CAT-like_dom_sf"/>
</dbReference>
<dbReference type="Pfam" id="PF13193">
    <property type="entry name" value="AMP-binding_C"/>
    <property type="match status" value="2"/>
</dbReference>
<dbReference type="InterPro" id="IPR001242">
    <property type="entry name" value="Condensation_dom"/>
</dbReference>
<keyword evidence="7" id="KW-0285">Flavoprotein</keyword>
<name>A0A4P2QJ19_SORCE</name>
<evidence type="ECO:0000313" key="12">
    <source>
        <dbReference type="Proteomes" id="UP000295497"/>
    </source>
</evidence>
<dbReference type="CDD" id="cd00567">
    <property type="entry name" value="ACAD"/>
    <property type="match status" value="1"/>
</dbReference>
<dbReference type="SUPFAM" id="SSF56645">
    <property type="entry name" value="Acyl-CoA dehydrogenase NM domain-like"/>
    <property type="match status" value="1"/>
</dbReference>
<dbReference type="InterPro" id="IPR020802">
    <property type="entry name" value="TesA-like"/>
</dbReference>
<dbReference type="InterPro" id="IPR029058">
    <property type="entry name" value="AB_hydrolase_fold"/>
</dbReference>
<dbReference type="InterPro" id="IPR020806">
    <property type="entry name" value="PKS_PP-bd"/>
</dbReference>
<dbReference type="Pfam" id="PF02770">
    <property type="entry name" value="Acyl-CoA_dh_M"/>
    <property type="match status" value="1"/>
</dbReference>
<dbReference type="PROSITE" id="PS50075">
    <property type="entry name" value="CARRIER"/>
    <property type="match status" value="2"/>
</dbReference>
<dbReference type="InterPro" id="IPR046373">
    <property type="entry name" value="Acyl-CoA_Oxase/DH_mid-dom_sf"/>
</dbReference>
<dbReference type="FunFam" id="1.10.1200.10:FF:000005">
    <property type="entry name" value="Nonribosomal peptide synthetase 1"/>
    <property type="match status" value="1"/>
</dbReference>
<feature type="region of interest" description="Disordered" evidence="9">
    <location>
        <begin position="1"/>
        <end position="27"/>
    </location>
</feature>
<dbReference type="Pfam" id="PF00501">
    <property type="entry name" value="AMP-binding"/>
    <property type="match status" value="2"/>
</dbReference>
<dbReference type="SUPFAM" id="SSF56801">
    <property type="entry name" value="Acetyl-CoA synthetase-like"/>
    <property type="match status" value="2"/>
</dbReference>
<reference evidence="11 12" key="1">
    <citation type="submission" date="2015-09" db="EMBL/GenBank/DDBJ databases">
        <title>Sorangium comparison.</title>
        <authorList>
            <person name="Zaburannyi N."/>
            <person name="Bunk B."/>
            <person name="Overmann J."/>
            <person name="Mueller R."/>
        </authorList>
    </citation>
    <scope>NUCLEOTIDE SEQUENCE [LARGE SCALE GENOMIC DNA]</scope>
    <source>
        <strain evidence="11 12">So ce836</strain>
    </source>
</reference>
<dbReference type="FunFam" id="2.30.38.10:FF:000001">
    <property type="entry name" value="Non-ribosomal peptide synthetase PvdI"/>
    <property type="match status" value="1"/>
</dbReference>
<dbReference type="CDD" id="cd19531">
    <property type="entry name" value="LCL_NRPS-like"/>
    <property type="match status" value="1"/>
</dbReference>
<dbReference type="Gene3D" id="3.30.559.10">
    <property type="entry name" value="Chloramphenicol acetyltransferase-like domain"/>
    <property type="match status" value="1"/>
</dbReference>